<feature type="domain" description="Radical SAM core" evidence="8">
    <location>
        <begin position="4"/>
        <end position="213"/>
    </location>
</feature>
<dbReference type="GO" id="GO:0046872">
    <property type="term" value="F:metal ion binding"/>
    <property type="evidence" value="ECO:0007669"/>
    <property type="project" value="UniProtKB-KW"/>
</dbReference>
<dbReference type="Pfam" id="PF04055">
    <property type="entry name" value="Radical_SAM"/>
    <property type="match status" value="1"/>
</dbReference>
<dbReference type="GO" id="GO:0051539">
    <property type="term" value="F:4 iron, 4 sulfur cluster binding"/>
    <property type="evidence" value="ECO:0007669"/>
    <property type="project" value="UniProtKB-KW"/>
</dbReference>
<dbReference type="SUPFAM" id="SSF102114">
    <property type="entry name" value="Radical SAM enzymes"/>
    <property type="match status" value="1"/>
</dbReference>
<dbReference type="InterPro" id="IPR007197">
    <property type="entry name" value="rSAM"/>
</dbReference>
<dbReference type="PROSITE" id="PS51918">
    <property type="entry name" value="RADICAL_SAM"/>
    <property type="match status" value="1"/>
</dbReference>
<keyword evidence="6" id="KW-0411">Iron-sulfur</keyword>
<dbReference type="InterPro" id="IPR051196">
    <property type="entry name" value="RSAD2/Viperin_antiviral"/>
</dbReference>
<name>A0AAX0QC62_9EURY</name>
<sequence length="291" mass="32157">MTSESVIKSVNWHITNRCNYACSFCFAQNLGKHEVSFEEGKILLKKLSDSGIEKINFAGGEPLLHPRLPDYCKEAKNLGMTVSVTTNGSHLNQNMVSQLAGSVDWIAISVDSCLDTVEAAMGRGRGEHVTNALKAAFLVHEAGIHLKVNTTVTSLTWQENMHPLIRMMKPDRWKVMQMLVIDGENDTSSIGLCVSSAQFREFAERHRSICLGSGVGPVFESVDDMEGSYFMIMPNGQVKSDVGRKITLYELDDILEQGVDKLVDSDKYLDRGGIYDWKGLRGDGGDKEACT</sequence>
<organism evidence="9 10">
    <name type="scientific">Methanocorpusculum parvum</name>
    <dbReference type="NCBI Taxonomy" id="2193"/>
    <lineage>
        <taxon>Archaea</taxon>
        <taxon>Methanobacteriati</taxon>
        <taxon>Methanobacteriota</taxon>
        <taxon>Stenosarchaea group</taxon>
        <taxon>Methanomicrobia</taxon>
        <taxon>Methanomicrobiales</taxon>
        <taxon>Methanocorpusculaceae</taxon>
        <taxon>Methanocorpusculum</taxon>
    </lineage>
</organism>
<evidence type="ECO:0000256" key="3">
    <source>
        <dbReference type="ARBA" id="ARBA00022691"/>
    </source>
</evidence>
<protein>
    <submittedName>
        <fullName evidence="9">Radical SAM protein</fullName>
    </submittedName>
</protein>
<accession>A0AAX0QC62</accession>
<dbReference type="Proteomes" id="UP000243820">
    <property type="component" value="Unassembled WGS sequence"/>
</dbReference>
<evidence type="ECO:0000256" key="6">
    <source>
        <dbReference type="ARBA" id="ARBA00023014"/>
    </source>
</evidence>
<keyword evidence="2" id="KW-0004">4Fe-4S</keyword>
<reference evidence="9 10" key="1">
    <citation type="journal article" date="2017" name="BMC Genomics">
        <title>Genomic analysis of methanogenic archaea reveals a shift towards energy conservation.</title>
        <authorList>
            <person name="Gilmore S.P."/>
            <person name="Henske J.K."/>
            <person name="Sexton J.A."/>
            <person name="Solomon K.V."/>
            <person name="Seppala S."/>
            <person name="Yoo J.I."/>
            <person name="Huyett L.M."/>
            <person name="Pressman A."/>
            <person name="Cogan J.Z."/>
            <person name="Kivenson V."/>
            <person name="Peng X."/>
            <person name="Tan Y."/>
            <person name="Valentine D.L."/>
            <person name="O'Malley M.A."/>
        </authorList>
    </citation>
    <scope>NUCLEOTIDE SEQUENCE [LARGE SCALE GENOMIC DNA]</scope>
    <source>
        <strain evidence="9 10">XII</strain>
    </source>
</reference>
<dbReference type="RefSeq" id="WP_095641726.1">
    <property type="nucleotide sequence ID" value="NZ_LMVO01000001.1"/>
</dbReference>
<dbReference type="CDD" id="cd01335">
    <property type="entry name" value="Radical_SAM"/>
    <property type="match status" value="1"/>
</dbReference>
<evidence type="ECO:0000313" key="9">
    <source>
        <dbReference type="EMBL" id="PAV10338.1"/>
    </source>
</evidence>
<dbReference type="EMBL" id="LMVO01000001">
    <property type="protein sequence ID" value="PAV10338.1"/>
    <property type="molecule type" value="Genomic_DNA"/>
</dbReference>
<dbReference type="GO" id="GO:0051607">
    <property type="term" value="P:defense response to virus"/>
    <property type="evidence" value="ECO:0007669"/>
    <property type="project" value="UniProtKB-KW"/>
</dbReference>
<dbReference type="InterPro" id="IPR058240">
    <property type="entry name" value="rSAM_sf"/>
</dbReference>
<dbReference type="InterPro" id="IPR013785">
    <property type="entry name" value="Aldolase_TIM"/>
</dbReference>
<dbReference type="PANTHER" id="PTHR21339:SF0">
    <property type="entry name" value="S-ADENOSYLMETHIONINE-DEPENDENT NUCLEOTIDE DEHYDRATASE RSAD2"/>
    <property type="match status" value="1"/>
</dbReference>
<keyword evidence="10" id="KW-1185">Reference proteome</keyword>
<evidence type="ECO:0000256" key="7">
    <source>
        <dbReference type="ARBA" id="ARBA00023118"/>
    </source>
</evidence>
<keyword evidence="4" id="KW-0479">Metal-binding</keyword>
<keyword evidence="7" id="KW-0051">Antiviral defense</keyword>
<evidence type="ECO:0000256" key="2">
    <source>
        <dbReference type="ARBA" id="ARBA00022485"/>
    </source>
</evidence>
<proteinExistence type="predicted"/>
<evidence type="ECO:0000256" key="1">
    <source>
        <dbReference type="ARBA" id="ARBA00001966"/>
    </source>
</evidence>
<keyword evidence="3" id="KW-0949">S-adenosyl-L-methionine</keyword>
<evidence type="ECO:0000256" key="4">
    <source>
        <dbReference type="ARBA" id="ARBA00022723"/>
    </source>
</evidence>
<dbReference type="SFLD" id="SFLDG01067">
    <property type="entry name" value="SPASM/twitch_domain_containing"/>
    <property type="match status" value="1"/>
</dbReference>
<evidence type="ECO:0000256" key="5">
    <source>
        <dbReference type="ARBA" id="ARBA00023004"/>
    </source>
</evidence>
<gene>
    <name evidence="9" type="ORF">ASJ83_07780</name>
</gene>
<dbReference type="GO" id="GO:0003824">
    <property type="term" value="F:catalytic activity"/>
    <property type="evidence" value="ECO:0007669"/>
    <property type="project" value="InterPro"/>
</dbReference>
<dbReference type="Gene3D" id="3.20.20.70">
    <property type="entry name" value="Aldolase class I"/>
    <property type="match status" value="1"/>
</dbReference>
<evidence type="ECO:0000259" key="8">
    <source>
        <dbReference type="PROSITE" id="PS51918"/>
    </source>
</evidence>
<keyword evidence="5" id="KW-0408">Iron</keyword>
<dbReference type="SFLD" id="SFLDS00029">
    <property type="entry name" value="Radical_SAM"/>
    <property type="match status" value="1"/>
</dbReference>
<evidence type="ECO:0000313" key="10">
    <source>
        <dbReference type="Proteomes" id="UP000243820"/>
    </source>
</evidence>
<dbReference type="PANTHER" id="PTHR21339">
    <property type="entry name" value="RADICAL S-ADENOSYL METHIONINE DOMAIN-CONTAINING PROTEIN 2"/>
    <property type="match status" value="1"/>
</dbReference>
<comment type="cofactor">
    <cofactor evidence="1">
        <name>[4Fe-4S] cluster</name>
        <dbReference type="ChEBI" id="CHEBI:49883"/>
    </cofactor>
</comment>
<dbReference type="AlphaFoldDB" id="A0AAX0QC62"/>
<dbReference type="NCBIfam" id="NF038283">
    <property type="entry name" value="viperin_w_prok"/>
    <property type="match status" value="1"/>
</dbReference>
<comment type="caution">
    <text evidence="9">The sequence shown here is derived from an EMBL/GenBank/DDBJ whole genome shotgun (WGS) entry which is preliminary data.</text>
</comment>